<sequence length="341" mass="36638">MDAIAALDEIAFRLERELAPSFKVKAFRRAAGVLAGIPSDEIAQRVADGRLRRTKGIGDTTFEVVREAVDGQVPAYLQKLRDRAEPGVGPAAEGAGGGIRSLIVGDLHTHSDCSDGTTSIEKMAAAARWLGRDYVALTDHSPNLTIANGLTAARLDEQLDVVARLDEQFDDFRLLSGIEVDILESGELDQNDALLTRLDIVVASVHSKLRADHKTMTTRMLAGIENPRTNILGHLTGRLVTGSRGTRPQSDFDAARVFAACAANDVAVEINSRPERQDPPDDLIQLALDAGCLFSIDSDAHAPGHLDFVGLGADRAEKNGVPADRIVTTWPVDRVLEWAAG</sequence>
<dbReference type="Proteomes" id="UP001165586">
    <property type="component" value="Unassembled WGS sequence"/>
</dbReference>
<dbReference type="Gene3D" id="3.20.20.140">
    <property type="entry name" value="Metal-dependent hydrolases"/>
    <property type="match status" value="1"/>
</dbReference>
<gene>
    <name evidence="2" type="ORF">N1032_10180</name>
</gene>
<organism evidence="2 3">
    <name type="scientific">Herbiconiux daphne</name>
    <dbReference type="NCBI Taxonomy" id="2970914"/>
    <lineage>
        <taxon>Bacteria</taxon>
        <taxon>Bacillati</taxon>
        <taxon>Actinomycetota</taxon>
        <taxon>Actinomycetes</taxon>
        <taxon>Micrococcales</taxon>
        <taxon>Microbacteriaceae</taxon>
        <taxon>Herbiconiux</taxon>
    </lineage>
</organism>
<evidence type="ECO:0000313" key="3">
    <source>
        <dbReference type="Proteomes" id="UP001165586"/>
    </source>
</evidence>
<keyword evidence="3" id="KW-1185">Reference proteome</keyword>
<dbReference type="SUPFAM" id="SSF47802">
    <property type="entry name" value="DNA polymerase beta, N-terminal domain-like"/>
    <property type="match status" value="1"/>
</dbReference>
<feature type="domain" description="Polymerase/histidinol phosphatase N-terminal" evidence="1">
    <location>
        <begin position="105"/>
        <end position="184"/>
    </location>
</feature>
<dbReference type="InterPro" id="IPR003141">
    <property type="entry name" value="Pol/His_phosphatase_N"/>
</dbReference>
<dbReference type="NCBIfam" id="NF005928">
    <property type="entry name" value="PRK07945.1"/>
    <property type="match status" value="1"/>
</dbReference>
<dbReference type="InterPro" id="IPR027421">
    <property type="entry name" value="DNA_pol_lamdba_lyase_dom_sf"/>
</dbReference>
<evidence type="ECO:0000259" key="1">
    <source>
        <dbReference type="SMART" id="SM00481"/>
    </source>
</evidence>
<dbReference type="CDD" id="cd07436">
    <property type="entry name" value="PHP_PolX"/>
    <property type="match status" value="1"/>
</dbReference>
<reference evidence="2" key="1">
    <citation type="submission" date="2022-08" db="EMBL/GenBank/DDBJ databases">
        <authorList>
            <person name="Deng Y."/>
            <person name="Han X.-F."/>
            <person name="Zhang Y.-Q."/>
        </authorList>
    </citation>
    <scope>NUCLEOTIDE SEQUENCE</scope>
    <source>
        <strain evidence="2">CPCC 203386</strain>
    </source>
</reference>
<dbReference type="Pfam" id="PF02811">
    <property type="entry name" value="PHP"/>
    <property type="match status" value="1"/>
</dbReference>
<dbReference type="RefSeq" id="WP_259538953.1">
    <property type="nucleotide sequence ID" value="NZ_JANLCJ010000003.1"/>
</dbReference>
<protein>
    <submittedName>
        <fullName evidence="2">PHP domain-containing protein</fullName>
    </submittedName>
</protein>
<comment type="caution">
    <text evidence="2">The sequence shown here is derived from an EMBL/GenBank/DDBJ whole genome shotgun (WGS) entry which is preliminary data.</text>
</comment>
<dbReference type="InterPro" id="IPR004013">
    <property type="entry name" value="PHP_dom"/>
</dbReference>
<dbReference type="EMBL" id="JANLCJ010000003">
    <property type="protein sequence ID" value="MCS5734104.1"/>
    <property type="molecule type" value="Genomic_DNA"/>
</dbReference>
<dbReference type="InterPro" id="IPR016195">
    <property type="entry name" value="Pol/histidinol_Pase-like"/>
</dbReference>
<dbReference type="Gene3D" id="1.10.150.110">
    <property type="entry name" value="DNA polymerase beta, N-terminal domain-like"/>
    <property type="match status" value="1"/>
</dbReference>
<dbReference type="InterPro" id="IPR047967">
    <property type="entry name" value="PolX_PHP"/>
</dbReference>
<dbReference type="InterPro" id="IPR050243">
    <property type="entry name" value="PHP_phosphatase"/>
</dbReference>
<dbReference type="PANTHER" id="PTHR36928:SF1">
    <property type="entry name" value="PHOSPHATASE YCDX-RELATED"/>
    <property type="match status" value="1"/>
</dbReference>
<dbReference type="SMART" id="SM00481">
    <property type="entry name" value="POLIIIAc"/>
    <property type="match status" value="1"/>
</dbReference>
<accession>A0ABT2H2G6</accession>
<proteinExistence type="predicted"/>
<evidence type="ECO:0000313" key="2">
    <source>
        <dbReference type="EMBL" id="MCS5734104.1"/>
    </source>
</evidence>
<dbReference type="SUPFAM" id="SSF89550">
    <property type="entry name" value="PHP domain-like"/>
    <property type="match status" value="1"/>
</dbReference>
<name>A0ABT2H2G6_9MICO</name>
<dbReference type="PANTHER" id="PTHR36928">
    <property type="entry name" value="PHOSPHATASE YCDX-RELATED"/>
    <property type="match status" value="1"/>
</dbReference>